<dbReference type="SUPFAM" id="SSF51905">
    <property type="entry name" value="FAD/NAD(P)-binding domain"/>
    <property type="match status" value="1"/>
</dbReference>
<dbReference type="GO" id="GO:0050660">
    <property type="term" value="F:flavin adenine dinucleotide binding"/>
    <property type="evidence" value="ECO:0007669"/>
    <property type="project" value="InterPro"/>
</dbReference>
<dbReference type="GO" id="GO:0008115">
    <property type="term" value="F:sarcosine oxidase activity"/>
    <property type="evidence" value="ECO:0007669"/>
    <property type="project" value="TreeGrafter"/>
</dbReference>
<comment type="cofactor">
    <cofactor evidence="1">
        <name>FAD</name>
        <dbReference type="ChEBI" id="CHEBI:57692"/>
    </cofactor>
</comment>
<dbReference type="GO" id="GO:0050031">
    <property type="term" value="F:L-pipecolate oxidase activity"/>
    <property type="evidence" value="ECO:0007669"/>
    <property type="project" value="TreeGrafter"/>
</dbReference>
<comment type="similarity">
    <text evidence="2">Belongs to the MSOX/MTOX family.</text>
</comment>
<gene>
    <name evidence="8" type="ORF">K489DRAFT_377150</name>
</gene>
<evidence type="ECO:0000256" key="3">
    <source>
        <dbReference type="ARBA" id="ARBA00022630"/>
    </source>
</evidence>
<dbReference type="InterPro" id="IPR045170">
    <property type="entry name" value="MTOX"/>
</dbReference>
<dbReference type="InterPro" id="IPR036188">
    <property type="entry name" value="FAD/NAD-bd_sf"/>
</dbReference>
<dbReference type="InterPro" id="IPR006076">
    <property type="entry name" value="FAD-dep_OxRdtase"/>
</dbReference>
<dbReference type="Pfam" id="PF01266">
    <property type="entry name" value="DAO"/>
    <property type="match status" value="1"/>
</dbReference>
<evidence type="ECO:0000256" key="4">
    <source>
        <dbReference type="ARBA" id="ARBA00022827"/>
    </source>
</evidence>
<reference evidence="8" key="1">
    <citation type="submission" date="2020-01" db="EMBL/GenBank/DDBJ databases">
        <authorList>
            <consortium name="DOE Joint Genome Institute"/>
            <person name="Haridas S."/>
            <person name="Albert R."/>
            <person name="Binder M."/>
            <person name="Bloem J."/>
            <person name="Labutti K."/>
            <person name="Salamov A."/>
            <person name="Andreopoulos B."/>
            <person name="Baker S.E."/>
            <person name="Barry K."/>
            <person name="Bills G."/>
            <person name="Bluhm B.H."/>
            <person name="Cannon C."/>
            <person name="Castanera R."/>
            <person name="Culley D.E."/>
            <person name="Daum C."/>
            <person name="Ezra D."/>
            <person name="Gonzalez J.B."/>
            <person name="Henrissat B."/>
            <person name="Kuo A."/>
            <person name="Liang C."/>
            <person name="Lipzen A."/>
            <person name="Lutzoni F."/>
            <person name="Magnuson J."/>
            <person name="Mondo S."/>
            <person name="Nolan M."/>
            <person name="Ohm R."/>
            <person name="Pangilinan J."/>
            <person name="Park H.-J."/>
            <person name="Ramirez L."/>
            <person name="Alfaro M."/>
            <person name="Sun H."/>
            <person name="Tritt A."/>
            <person name="Yoshinaga Y."/>
            <person name="Zwiers L.-H."/>
            <person name="Turgeon B.G."/>
            <person name="Goodwin S.B."/>
            <person name="Spatafora J.W."/>
            <person name="Crous P.W."/>
            <person name="Grigoriev I.V."/>
        </authorList>
    </citation>
    <scope>NUCLEOTIDE SEQUENCE</scope>
    <source>
        <strain evidence="8">CBS 342.82</strain>
    </source>
</reference>
<dbReference type="GeneID" id="54361895"/>
<name>A0A6J3MGB1_9PEZI</name>
<protein>
    <submittedName>
        <fullName evidence="8">FAD/NAD(P)-binding domain-containing protein</fullName>
    </submittedName>
</protein>
<evidence type="ECO:0000259" key="6">
    <source>
        <dbReference type="Pfam" id="PF01266"/>
    </source>
</evidence>
<evidence type="ECO:0000313" key="8">
    <source>
        <dbReference type="RefSeq" id="XP_033463745.1"/>
    </source>
</evidence>
<keyword evidence="3" id="KW-0285">Flavoprotein</keyword>
<keyword evidence="7" id="KW-1185">Reference proteome</keyword>
<keyword evidence="4" id="KW-0274">FAD</keyword>
<reference evidence="8" key="3">
    <citation type="submission" date="2025-08" db="UniProtKB">
        <authorList>
            <consortium name="RefSeq"/>
        </authorList>
    </citation>
    <scope>IDENTIFICATION</scope>
    <source>
        <strain evidence="8">CBS 342.82</strain>
    </source>
</reference>
<evidence type="ECO:0000313" key="7">
    <source>
        <dbReference type="Proteomes" id="UP000504637"/>
    </source>
</evidence>
<accession>A0A6J3MGB1</accession>
<dbReference type="AlphaFoldDB" id="A0A6J3MGB1"/>
<reference evidence="8" key="2">
    <citation type="submission" date="2020-04" db="EMBL/GenBank/DDBJ databases">
        <authorList>
            <consortium name="NCBI Genome Project"/>
        </authorList>
    </citation>
    <scope>NUCLEOTIDE SEQUENCE</scope>
    <source>
        <strain evidence="8">CBS 342.82</strain>
    </source>
</reference>
<keyword evidence="5" id="KW-0560">Oxidoreductase</keyword>
<dbReference type="PANTHER" id="PTHR10961">
    <property type="entry name" value="PEROXISOMAL SARCOSINE OXIDASE"/>
    <property type="match status" value="1"/>
</dbReference>
<evidence type="ECO:0000256" key="2">
    <source>
        <dbReference type="ARBA" id="ARBA00010989"/>
    </source>
</evidence>
<dbReference type="PANTHER" id="PTHR10961:SF46">
    <property type="entry name" value="PEROXISOMAL SARCOSINE OXIDASE"/>
    <property type="match status" value="1"/>
</dbReference>
<dbReference type="Gene3D" id="3.30.9.10">
    <property type="entry name" value="D-Amino Acid Oxidase, subunit A, domain 2"/>
    <property type="match status" value="1"/>
</dbReference>
<sequence>MSSAATSSEDRTNFPSSVLILGAGVFGLSTAWALTQDARYANTKITLLERAAEFPAPDGSSIDSSRIVRADYPISAYARLAGQAQERWRGEWGADGRYTESGLAIFSGDDDDQDLKVASREGFDADVAEKARLYAEKTLKNVIEDLGLKVGPRDQGGQATPFAGEAAARKVMGTTGGLVGTKGYVNWTSGWAHAEEGMCYLWQKVLGTERVDVRTGAQVRRLLFDGTRTDVRGVELESGERITADATILALGAWTPKFVDLRGIASSTGQVLAYVNITPEEEARLAQNPVFICYRTGMFIIPPRNGVLKVARHGYVSHCHNNLRCSALSLSMAKLTNVYGLAMATPTRLQSHTRKIQMLLP</sequence>
<dbReference type="RefSeq" id="XP_033463745.1">
    <property type="nucleotide sequence ID" value="XM_033604095.1"/>
</dbReference>
<dbReference type="GO" id="GO:0004657">
    <property type="term" value="F:proline dehydrogenase activity"/>
    <property type="evidence" value="ECO:0007669"/>
    <property type="project" value="TreeGrafter"/>
</dbReference>
<organism evidence="8">
    <name type="scientific">Dissoconium aciculare CBS 342.82</name>
    <dbReference type="NCBI Taxonomy" id="1314786"/>
    <lineage>
        <taxon>Eukaryota</taxon>
        <taxon>Fungi</taxon>
        <taxon>Dikarya</taxon>
        <taxon>Ascomycota</taxon>
        <taxon>Pezizomycotina</taxon>
        <taxon>Dothideomycetes</taxon>
        <taxon>Dothideomycetidae</taxon>
        <taxon>Mycosphaerellales</taxon>
        <taxon>Dissoconiaceae</taxon>
        <taxon>Dissoconium</taxon>
    </lineage>
</organism>
<evidence type="ECO:0000256" key="5">
    <source>
        <dbReference type="ARBA" id="ARBA00023002"/>
    </source>
</evidence>
<evidence type="ECO:0000256" key="1">
    <source>
        <dbReference type="ARBA" id="ARBA00001974"/>
    </source>
</evidence>
<dbReference type="Proteomes" id="UP000504637">
    <property type="component" value="Unplaced"/>
</dbReference>
<dbReference type="Gene3D" id="3.50.50.60">
    <property type="entry name" value="FAD/NAD(P)-binding domain"/>
    <property type="match status" value="1"/>
</dbReference>
<feature type="domain" description="FAD dependent oxidoreductase" evidence="6">
    <location>
        <begin position="18"/>
        <end position="310"/>
    </location>
</feature>
<proteinExistence type="inferred from homology"/>
<dbReference type="OrthoDB" id="2219495at2759"/>